<evidence type="ECO:0000256" key="2">
    <source>
        <dbReference type="ARBA" id="ARBA00022801"/>
    </source>
</evidence>
<organism evidence="4 5">
    <name type="scientific">Breznakia pachnodae</name>
    <dbReference type="NCBI Taxonomy" id="265178"/>
    <lineage>
        <taxon>Bacteria</taxon>
        <taxon>Bacillati</taxon>
        <taxon>Bacillota</taxon>
        <taxon>Erysipelotrichia</taxon>
        <taxon>Erysipelotrichales</taxon>
        <taxon>Erysipelotrichaceae</taxon>
        <taxon>Breznakia</taxon>
    </lineage>
</organism>
<dbReference type="Proteomes" id="UP001230220">
    <property type="component" value="Unassembled WGS sequence"/>
</dbReference>
<dbReference type="EMBL" id="JAUSUR010000005">
    <property type="protein sequence ID" value="MDQ0361986.1"/>
    <property type="molecule type" value="Genomic_DNA"/>
</dbReference>
<protein>
    <submittedName>
        <fullName evidence="4">Choloylglycine hydrolase</fullName>
        <ecNumber evidence="4">3.5.1.24</ecNumber>
    </submittedName>
</protein>
<evidence type="ECO:0000313" key="4">
    <source>
        <dbReference type="EMBL" id="MDQ0361986.1"/>
    </source>
</evidence>
<dbReference type="SUPFAM" id="SSF56235">
    <property type="entry name" value="N-terminal nucleophile aminohydrolases (Ntn hydrolases)"/>
    <property type="match status" value="1"/>
</dbReference>
<evidence type="ECO:0000313" key="5">
    <source>
        <dbReference type="Proteomes" id="UP001230220"/>
    </source>
</evidence>
<proteinExistence type="inferred from homology"/>
<feature type="domain" description="Choloylglycine hydrolase/NAAA C-terminal" evidence="3">
    <location>
        <begin position="2"/>
        <end position="311"/>
    </location>
</feature>
<evidence type="ECO:0000259" key="3">
    <source>
        <dbReference type="Pfam" id="PF02275"/>
    </source>
</evidence>
<name>A0ABU0E5G8_9FIRM</name>
<dbReference type="EC" id="3.5.1.24" evidence="4"/>
<dbReference type="InterPro" id="IPR029132">
    <property type="entry name" value="CBAH/NAAA_C"/>
</dbReference>
<dbReference type="CDD" id="cd00542">
    <property type="entry name" value="Ntn_PVA"/>
    <property type="match status" value="1"/>
</dbReference>
<dbReference type="RefSeq" id="WP_307409189.1">
    <property type="nucleotide sequence ID" value="NZ_JAUSUR010000005.1"/>
</dbReference>
<dbReference type="PANTHER" id="PTHR35527:SF2">
    <property type="entry name" value="HYDROLASE"/>
    <property type="match status" value="1"/>
</dbReference>
<comment type="caution">
    <text evidence="4">The sequence shown here is derived from an EMBL/GenBank/DDBJ whole genome shotgun (WGS) entry which is preliminary data.</text>
</comment>
<keyword evidence="2 4" id="KW-0378">Hydrolase</keyword>
<comment type="similarity">
    <text evidence="1">Belongs to the peptidase C59 family.</text>
</comment>
<dbReference type="InterPro" id="IPR029055">
    <property type="entry name" value="Ntn_hydrolases_N"/>
</dbReference>
<dbReference type="InterPro" id="IPR052193">
    <property type="entry name" value="Peptidase_C59"/>
</dbReference>
<dbReference type="PANTHER" id="PTHR35527">
    <property type="entry name" value="CHOLOYLGLYCINE HYDROLASE"/>
    <property type="match status" value="1"/>
</dbReference>
<reference evidence="4 5" key="1">
    <citation type="submission" date="2023-07" db="EMBL/GenBank/DDBJ databases">
        <title>Genomic Encyclopedia of Type Strains, Phase IV (KMG-IV): sequencing the most valuable type-strain genomes for metagenomic binning, comparative biology and taxonomic classification.</title>
        <authorList>
            <person name="Goeker M."/>
        </authorList>
    </citation>
    <scope>NUCLEOTIDE SEQUENCE [LARGE SCALE GENOMIC DNA]</scope>
    <source>
        <strain evidence="4 5">DSM 16784</strain>
    </source>
</reference>
<dbReference type="Gene3D" id="3.60.60.10">
    <property type="entry name" value="Penicillin V Acylase, Chain A"/>
    <property type="match status" value="1"/>
</dbReference>
<keyword evidence="5" id="KW-1185">Reference proteome</keyword>
<sequence>MCTSITLETKGNNFLARTMDFGFELDARIVYAPRNYQWYSDVANDATHTSKYGFVGAGKKIGHNYFFADGINEHGLAIAELYYPNEAKYHDTVVEGKVNVAPHELIMWILGNLKDINELEKRIDDIRLVSSTIEFLGGTPPLHYIVYDRSGRTVTLESESGELLIKNNEVGVMTNSPDLNWHIQNLNNYIYLQNTPRSNKMFKDTEAHAFGQGSGTQGLPGGYTPPERFVRALFLKESLPEITSAKQGVNSIYHVLGNLDIPKGAVIKADGALDYTQYISVMSVNETAYYIRTYDNPEIKRLSITKDMLETIHEVKEYPLTKEIEFYELG</sequence>
<gene>
    <name evidence="4" type="ORF">J2S15_002739</name>
</gene>
<accession>A0ABU0E5G8</accession>
<evidence type="ECO:0000256" key="1">
    <source>
        <dbReference type="ARBA" id="ARBA00006625"/>
    </source>
</evidence>
<dbReference type="GO" id="GO:0045302">
    <property type="term" value="F:choloylglycine hydrolase activity"/>
    <property type="evidence" value="ECO:0007669"/>
    <property type="project" value="UniProtKB-EC"/>
</dbReference>
<dbReference type="Pfam" id="PF02275">
    <property type="entry name" value="CBAH"/>
    <property type="match status" value="1"/>
</dbReference>